<organism evidence="2 3">
    <name type="scientific">Brachionus calyciflorus</name>
    <dbReference type="NCBI Taxonomy" id="104777"/>
    <lineage>
        <taxon>Eukaryota</taxon>
        <taxon>Metazoa</taxon>
        <taxon>Spiralia</taxon>
        <taxon>Gnathifera</taxon>
        <taxon>Rotifera</taxon>
        <taxon>Eurotatoria</taxon>
        <taxon>Monogononta</taxon>
        <taxon>Pseudotrocha</taxon>
        <taxon>Ploima</taxon>
        <taxon>Brachionidae</taxon>
        <taxon>Brachionus</taxon>
    </lineage>
</organism>
<gene>
    <name evidence="2" type="ORF">OXX778_LOCUS11298</name>
</gene>
<feature type="region of interest" description="Disordered" evidence="1">
    <location>
        <begin position="1"/>
        <end position="22"/>
    </location>
</feature>
<reference evidence="2" key="1">
    <citation type="submission" date="2021-02" db="EMBL/GenBank/DDBJ databases">
        <authorList>
            <person name="Nowell W R."/>
        </authorList>
    </citation>
    <scope>NUCLEOTIDE SEQUENCE</scope>
    <source>
        <strain evidence="2">Ploen Becks lab</strain>
    </source>
</reference>
<keyword evidence="3" id="KW-1185">Reference proteome</keyword>
<dbReference type="Proteomes" id="UP000663879">
    <property type="component" value="Unassembled WGS sequence"/>
</dbReference>
<dbReference type="OrthoDB" id="10193141at2759"/>
<dbReference type="EMBL" id="CAJNOC010001893">
    <property type="protein sequence ID" value="CAF0898937.1"/>
    <property type="molecule type" value="Genomic_DNA"/>
</dbReference>
<name>A0A813ZE94_9BILA</name>
<evidence type="ECO:0000313" key="3">
    <source>
        <dbReference type="Proteomes" id="UP000663879"/>
    </source>
</evidence>
<dbReference type="AlphaFoldDB" id="A0A813ZE94"/>
<protein>
    <submittedName>
        <fullName evidence="2">Uncharacterized protein</fullName>
    </submittedName>
</protein>
<accession>A0A813ZE94</accession>
<sequence>MYDLESESEVESSDESEIMDTEEIAMELYQELNQNSQKERKRHNSQQVNFMRDQTEHDHNYQNLNKRLRKEIKNRIIELYKIGVTAPLNIIYTLRKDGNVNLPSQKQISNFIARKKKNLKGENQIKFCELASWCAKNCSLPDDQDQAFVLDYQVSSEKKNDPYIRLMMSTKYLLSIASKE</sequence>
<comment type="caution">
    <text evidence="2">The sequence shown here is derived from an EMBL/GenBank/DDBJ whole genome shotgun (WGS) entry which is preliminary data.</text>
</comment>
<proteinExistence type="predicted"/>
<evidence type="ECO:0000313" key="2">
    <source>
        <dbReference type="EMBL" id="CAF0898937.1"/>
    </source>
</evidence>
<evidence type="ECO:0000256" key="1">
    <source>
        <dbReference type="SAM" id="MobiDB-lite"/>
    </source>
</evidence>